<dbReference type="Gene3D" id="2.60.40.10">
    <property type="entry name" value="Immunoglobulins"/>
    <property type="match status" value="12"/>
</dbReference>
<evidence type="ECO:0000256" key="4">
    <source>
        <dbReference type="ARBA" id="ARBA00022737"/>
    </source>
</evidence>
<dbReference type="PANTHER" id="PTHR46769:SF2">
    <property type="entry name" value="FIBROCYSTIN-L ISOFORM 2 PRECURSOR-RELATED"/>
    <property type="match status" value="1"/>
</dbReference>
<dbReference type="InterPro" id="IPR052387">
    <property type="entry name" value="Fibrocystin"/>
</dbReference>
<dbReference type="Pfam" id="PF10162">
    <property type="entry name" value="G8"/>
    <property type="match status" value="2"/>
</dbReference>
<comment type="subcellular location">
    <subcellularLocation>
        <location evidence="1">Cell membrane</location>
    </subcellularLocation>
</comment>
<dbReference type="SUPFAM" id="SSF56988">
    <property type="entry name" value="Anthrax protective antigen"/>
    <property type="match status" value="1"/>
</dbReference>
<evidence type="ECO:0000259" key="7">
    <source>
        <dbReference type="PROSITE" id="PS51484"/>
    </source>
</evidence>
<keyword evidence="10" id="KW-1185">Reference proteome</keyword>
<dbReference type="PROSITE" id="PS51484">
    <property type="entry name" value="G8"/>
    <property type="match status" value="2"/>
</dbReference>
<feature type="non-terminal residue" evidence="9">
    <location>
        <position position="1"/>
    </location>
</feature>
<evidence type="ECO:0000256" key="6">
    <source>
        <dbReference type="SAM" id="Phobius"/>
    </source>
</evidence>
<gene>
    <name evidence="9" type="ORF">MAR_020942</name>
</gene>
<keyword evidence="2" id="KW-1003">Cell membrane</keyword>
<dbReference type="InterPro" id="IPR037524">
    <property type="entry name" value="PA14/GLEYA"/>
</dbReference>
<dbReference type="PROSITE" id="PS51820">
    <property type="entry name" value="PA14"/>
    <property type="match status" value="1"/>
</dbReference>
<evidence type="ECO:0000256" key="1">
    <source>
        <dbReference type="ARBA" id="ARBA00004236"/>
    </source>
</evidence>
<name>A0ABY7E9Z3_MYAAR</name>
<keyword evidence="5" id="KW-0325">Glycoprotein</keyword>
<evidence type="ECO:0000313" key="10">
    <source>
        <dbReference type="Proteomes" id="UP001164746"/>
    </source>
</evidence>
<evidence type="ECO:0000256" key="5">
    <source>
        <dbReference type="ARBA" id="ARBA00023180"/>
    </source>
</evidence>
<evidence type="ECO:0000259" key="8">
    <source>
        <dbReference type="PROSITE" id="PS51820"/>
    </source>
</evidence>
<dbReference type="SMART" id="SM00758">
    <property type="entry name" value="PA14"/>
    <property type="match status" value="1"/>
</dbReference>
<dbReference type="InterPro" id="IPR019316">
    <property type="entry name" value="G8_domain"/>
</dbReference>
<keyword evidence="6" id="KW-0472">Membrane</keyword>
<dbReference type="Proteomes" id="UP001164746">
    <property type="component" value="Chromosome 5"/>
</dbReference>
<proteinExistence type="predicted"/>
<dbReference type="Gene3D" id="3.90.182.10">
    <property type="entry name" value="Toxin - Anthrax Protective Antigen,domain 1"/>
    <property type="match status" value="1"/>
</dbReference>
<keyword evidence="6" id="KW-1133">Transmembrane helix</keyword>
<feature type="domain" description="G8" evidence="7">
    <location>
        <begin position="2694"/>
        <end position="2824"/>
    </location>
</feature>
<dbReference type="PANTHER" id="PTHR46769">
    <property type="entry name" value="POLYCYSTIC KIDNEY AND HEPATIC DISEASE 1 (AUTOSOMAL RECESSIVE)-LIKE 1"/>
    <property type="match status" value="1"/>
</dbReference>
<dbReference type="SMART" id="SM01225">
    <property type="entry name" value="G8"/>
    <property type="match status" value="2"/>
</dbReference>
<feature type="domain" description="G8" evidence="7">
    <location>
        <begin position="1868"/>
        <end position="1990"/>
    </location>
</feature>
<dbReference type="SUPFAM" id="SSF51126">
    <property type="entry name" value="Pectin lyase-like"/>
    <property type="match status" value="1"/>
</dbReference>
<dbReference type="InterPro" id="IPR013783">
    <property type="entry name" value="Ig-like_fold"/>
</dbReference>
<reference evidence="9" key="1">
    <citation type="submission" date="2022-11" db="EMBL/GenBank/DDBJ databases">
        <title>Centuries of genome instability and evolution in soft-shell clam transmissible cancer (bioRxiv).</title>
        <authorList>
            <person name="Hart S.F.M."/>
            <person name="Yonemitsu M.A."/>
            <person name="Giersch R.M."/>
            <person name="Beal B.F."/>
            <person name="Arriagada G."/>
            <person name="Davis B.W."/>
            <person name="Ostrander E.A."/>
            <person name="Goff S.P."/>
            <person name="Metzger M.J."/>
        </authorList>
    </citation>
    <scope>NUCLEOTIDE SEQUENCE</scope>
    <source>
        <strain evidence="9">MELC-2E11</strain>
        <tissue evidence="9">Siphon/mantle</tissue>
    </source>
</reference>
<dbReference type="Pfam" id="PF07691">
    <property type="entry name" value="PA14"/>
    <property type="match status" value="1"/>
</dbReference>
<keyword evidence="4" id="KW-0677">Repeat</keyword>
<organism evidence="9 10">
    <name type="scientific">Mya arenaria</name>
    <name type="common">Soft-shell clam</name>
    <dbReference type="NCBI Taxonomy" id="6604"/>
    <lineage>
        <taxon>Eukaryota</taxon>
        <taxon>Metazoa</taxon>
        <taxon>Spiralia</taxon>
        <taxon>Lophotrochozoa</taxon>
        <taxon>Mollusca</taxon>
        <taxon>Bivalvia</taxon>
        <taxon>Autobranchia</taxon>
        <taxon>Heteroconchia</taxon>
        <taxon>Euheterodonta</taxon>
        <taxon>Imparidentia</taxon>
        <taxon>Neoheterodontei</taxon>
        <taxon>Myida</taxon>
        <taxon>Myoidea</taxon>
        <taxon>Myidae</taxon>
        <taxon>Mya</taxon>
    </lineage>
</organism>
<dbReference type="InterPro" id="IPR011050">
    <property type="entry name" value="Pectin_lyase_fold/virulence"/>
</dbReference>
<feature type="domain" description="PA14" evidence="8">
    <location>
        <begin position="260"/>
        <end position="402"/>
    </location>
</feature>
<dbReference type="SMART" id="SM00429">
    <property type="entry name" value="IPT"/>
    <property type="match status" value="9"/>
</dbReference>
<dbReference type="InterPro" id="IPR014756">
    <property type="entry name" value="Ig_E-set"/>
</dbReference>
<sequence length="4160" mass="450545">FSGNQFTQDDDPDVGNRVYLVSESGSELVCPVHRDQSTKLQIICYTPSGLTEQRHYVKVVVDGKTVSNDELCGGNPTDDDCSFEAPFGTLYSDRYGSNVGSATNGRTEKLLRVYVGPQDCALKEGDEFYGLALEDENSNKGTLICKHRGSSIGFYNTSYIIDSPYGRSMANSQIYRMSYNDQIYLFQTYTNITSLSHSSGSTTGGLRLRIHGSFVDNRAPYAQPRAYIGDTECVVTDVVVDQYVECEVAADPGYTQTSFHGNRGVNFEYWMSTTKSASDLDSILDLTSSSANYVSDWLDETYHNDLNDTMDNYVSRMTTYFTAPHTGEYQFLLNADDGARLYIDGVAEVTSSMSEAGSRRLTLTKGQRSLLQVVHYENNGGSFVHVRVKFFDTKFTSAWTSKAEQEQQTISITSTVTYDVQRLDFFTFGNQSATQEVQTVTLETGGEFRFGLFGVYTAPLSLEADDKTISDALNDLPVLSSEESITLVRETTETPTYTLTFVSDRGDFPNIEVVKVLNSSDVAYTVTEEVQGRPDLHTIAIAMDGVVSSPVSVATVDQNKISTLMSSLFEAKCPPVFSGPGISKYFQDFESHSDLYSGTRVKDTEPFCGRYVLQNPSTTWYYTCVNVYKAVYEAYPLDTSHRMTEIWVYKVNRLRLAPARPNGALMDEVTVTVVSGTQYDITLKPYECGDKFPLFELAHAEVTAGRISYPSNRVTYALDNGGGSGVMKVSRSGTASPPVTGLIDITFNGKTRTGLNVSLESFDFDKELESLEGIGALSVEKEGTCAKFDLKLSARGLQGNNAAGAVSTDVNGGLYYDPLSGDFLTTVHDAPQVRLYINDVPTTCDTDCSFSWDAALVPTVTTVSPSTGTLALGTSVTISGTGFSSNQSDNSVTIGGVACSVTAATSTSITCSVGNGPVGTYPVVVNIAGKGYASGSIEFTYTADVTGISPASSSLGGGVVLTVTGYGFKSDATITINSNDCGVLSVTTDTVTCTVPRSATAGTFDVVVTQGTSPLSYSGFTYDPSATPTITDLSTSTLTAEGGSLTITGSSFGSEGIVYLGDTEAIVTSWSDSSIEVTVEVVEAGDLDLVVHTADGVAVNSAGEIPVVTVDLHVTNVYPLKSSLQGGTRLTLTGSGFGENSANLEVSVGDSTCDIETVSDSEIVCLVAKGGKIHHVTNKGIDPAYGVFYAFDKPYLTVNVGDFVLWSWETPDFVNNVAHAIIQVDSPSSTYQFTEVGVFYVWSDFVDEWGIKNYAGTIEVVEASASTAKVSVLRAGIEAVYNVGEGEAGYFNFQLLPCSTASVTSINVNQGTANAEIVITGNGFSTILCRNEVTFGGIVCDVISATATELTCKLAKSGEPELGIYHPLGVRISNRGNALVAIMSAKDQGFAVIPNIESISPVSGSTAGGAMLTITGFGFGDSPIVKVGDFECLIVESSYSEIICETPTSVQAQRDVTVEIMVNGAPLAAECETATQTCRYSYANLWTPTVTNISPDAISSTASLTITGTGLGTDISAVEVTFGGVLGTVTAVSDTSLTVSVDNIPAGSNDVIVRLSAHGKASGSLSVTGTPVISSITPASGSIHGNTTVTIAGNGFVDGDTIVTFEGTACEIVSTTLSEVVCITPANSAGSSDVAVTSNSESYPTATFSYATGSTPSVSSVSPPRGLPGDTLTISGSNLADGSVTLNDVECDVTSSSGSQIQCTLGNHATGTVPVVVFVDGLGVSNSDVSFEYQLSLSSISPTTGGTAGGQHLVLSGTGFTEDAIVTVCSLPCTHVTSDTLSYTCRTPANSADAYTYNAALTPTISDVTPTKGGTGGGTTITISGSGFGSDVGAVSVMINGSECVVSAVVDTASPDHTWALLMLRWRSRWMGMGLQKRQVQAHQTTATSTCGPLNLHGVVVRYHRRGRGKLIFDEKDIELQSKIIMITDGGVLQVGTKEEPFQNKAIITLHGHHRDRELPIYGTKVLAVRNGTLDLHGIEVPLTWTRLASTANAGSDSITLVDPVEWNVGDEIVIATTGHHHTQSENEKRTIESISSDKRTLTLTESLEATHVGTTETFDGTEVEFRAEVGLLTHNVVVRGNENPEWEDEIEACEAGFNTGEFATQTCFQGRFGDEIGSSQFGAMILIHAPVVDTREAQARISYVEVTFAGQAFRLGRYPIHFHLNGDMSTSYVRGCGIHKTFNRAVNIHGTHNTLVEKTVIYNIMGGAFFLEDGIETNNTIQYNLAVFVRESSSLLNDDVTPASFWVTNPNNIIQHNAAAGGSHFGYWYRMHSHPDGPSFTPDVCPDNVPLGRFYNNTAHSFGWFGLWVFEFYFPLQGGCGGTEVEPAVFEGLFAWNCEKGAESVNVGALQFKDFVLVQNKLAGYEGKKINNVPLWTDDSPLIKDSLIVGKTTVIPDSEQGCTKGGLVYPYGRGFRAINTRFVNFADSECATFRWTRISGTCSLFCGGYTYHNEQLRFINAPNKAIFAWEWEGIILDKDGTTTGKDPGWTILPTTGTLPSDCEVAQEFSIGINASVCPPQYKWHRFAFNNIVPTSLEGKDFVITNEYGTSNVPFAKKRLSHKPGWQCALLKGATYMFSFENGDHFKNISFTGQFYDFDSDDYLFMRASVETIPDRFSVDNGASFINMTEGSIDPNTAENGDWEWDNVNKEIKYIVHGRTRSKRGMSTYSVDRVYGFTAYKCFYEDCIPPPDPDTIPPTTSRPADFDYWNDATMWNVTDDDYVTNVGGITGTLIIEGVLEFNNLAEAVYNLEADYIVIRGGRLIIGWPEDPFLGLVTITLRGNHDSSYFTPGDGPVLGSKAIGVFGGLDLFGKDVGLTWTQLATTVMPGSSSLTLAQSVNWTAGNDIVLGTTTFNAWETESFRITAVSDDGLTLTLNDTVRYRHVAYEETLTTGQQLNLAAGVGLLSHNIRVVGEDYSELYTESFGARVLVGLITHQSQTYTGYARLSNVEFYHTGQEGWTEEYDPRFSVSFVATGTVSNVKPSKVTRCSFHNGFNTAVGAFGIGSLEVSNNVVFGTVGNGMVTSSNDTHLLNNLVTLMIATNAYQDRIEEFNPRWEAGIEAMKSTNLVMHDNLVTGSERVAYHVPPIACDDYSGSYSNNKAFGNMHGVVLLPVDKPEFESGACVKFANFTVWKNHDYGMYYQNGFNFVAENNAFIENQNGLITFVLGPSAVSHQKADKTVDVIDNLFVGQTNAFDCDKDVQPDLDDNYMLAVKARPSLAPDGGMVGLIFPNFYQKSNNAPGKPWKGCMAYNSIGGLMRMSGNTFAKYETGCKENFAVSTNVGNDDGQHPVESSGVTFADVPHSNKIVYHRPNKALFKDLDGTFLGHIGSVIPQSEYEWDGDSRRGLGDYRIPKEMVTTLDGKRIPVKDIAPNKGVIRSENCEYQSSWQAYECGDDLEYEMLIIENMDSDTELRRLSPVAVLGDGYIDLINGPQDHGWCSGYTCRKRLSTFMALVATDHEFLIHFTSTTPEHLRYYLLNSEPDDAVKLSIWYSRPNRLDLFVDGTFVISTNAEIDENGYYKTIMPTGNELDPNVANATGTNFFDKNSGLFTFIIKGPQKIDVITQQTVIVSFGIPALTIEQFFGDNIVENLANFLNIPLTKVRFVNVISASGRRRRSTGGISVEIEIGNEPSSDMNSTVSDSVSVNDLLSFASDIVNECQVGNLSASFNLSGSCEMVQLSSDDPDSPVITYTPQTPDYLFFHTNLVPEYEGVPLSVQPLIRVADTSDVVITDLGTAEHPWELTVSLQEGTGHASANLSGTLTVLATNGWFNFTDLTISHMGSGYILVFNVTYPVGANFTVNTDPFDLDSRPLKVTVADQTSGNIVPESDFFLTVDIRDENTDKVLSDINWRDHTWTGEVSMLKASEYGDLGGAVATTFDPASSQAMFMGLNMSGYGVFYVQIHVVSDPPDYDLTVNHKLNIMNPAHVGLVVEETYELSVFTLYANMWPDVRLSVGSIYEGSIVVTFIVEGSLSDVNDTAYSLCTSIEDKTIYNINNYDIQLSEYMTINNQTFYGVSCGSITEDEEDSSLSVWVIALIAGIAALILAAIVCVVIWRLMVKPKAKTHDVRDWKKNDNMVVEDLPYSDEKLGVDPYLGPSNTFLGEDKGRWSPFSVRIQSPEVPLEGSSPERTMTPVEHELPASRWPRTKIMALKAMKPKWRF</sequence>
<dbReference type="InterPro" id="IPR002909">
    <property type="entry name" value="IPT_dom"/>
</dbReference>
<evidence type="ECO:0000313" key="9">
    <source>
        <dbReference type="EMBL" id="WAR05573.1"/>
    </source>
</evidence>
<dbReference type="Pfam" id="PF24606">
    <property type="entry name" value="CEMIP_beta-hel"/>
    <property type="match status" value="1"/>
</dbReference>
<dbReference type="InterPro" id="IPR055401">
    <property type="entry name" value="CEMIP_beta-hel_dom"/>
</dbReference>
<dbReference type="SUPFAM" id="SSF81296">
    <property type="entry name" value="E set domains"/>
    <property type="match status" value="11"/>
</dbReference>
<feature type="transmembrane region" description="Helical" evidence="6">
    <location>
        <begin position="4029"/>
        <end position="4054"/>
    </location>
</feature>
<evidence type="ECO:0000256" key="2">
    <source>
        <dbReference type="ARBA" id="ARBA00022475"/>
    </source>
</evidence>
<dbReference type="InterPro" id="IPR011658">
    <property type="entry name" value="PA14_dom"/>
</dbReference>
<dbReference type="CDD" id="cd00603">
    <property type="entry name" value="IPT_PCSR"/>
    <property type="match status" value="8"/>
</dbReference>
<accession>A0ABY7E9Z3</accession>
<keyword evidence="3" id="KW-0732">Signal</keyword>
<dbReference type="Pfam" id="PF01833">
    <property type="entry name" value="TIG"/>
    <property type="match status" value="11"/>
</dbReference>
<evidence type="ECO:0000256" key="3">
    <source>
        <dbReference type="ARBA" id="ARBA00022729"/>
    </source>
</evidence>
<protein>
    <submittedName>
        <fullName evidence="9">PKHL1-like protein</fullName>
    </submittedName>
</protein>
<dbReference type="EMBL" id="CP111016">
    <property type="protein sequence ID" value="WAR05573.1"/>
    <property type="molecule type" value="Genomic_DNA"/>
</dbReference>
<keyword evidence="6" id="KW-0812">Transmembrane</keyword>